<dbReference type="InterPro" id="IPR036457">
    <property type="entry name" value="PPM-type-like_dom_sf"/>
</dbReference>
<reference evidence="1" key="1">
    <citation type="submission" date="2017-05" db="UniProtKB">
        <authorList>
            <consortium name="EnsemblMetazoa"/>
        </authorList>
    </citation>
    <scope>IDENTIFICATION</scope>
</reference>
<protein>
    <recommendedName>
        <fullName evidence="2">PPM-type phosphatase domain-containing protein</fullName>
    </recommendedName>
</protein>
<dbReference type="EnsemblMetazoa" id="Aqu2.1.24926_001">
    <property type="protein sequence ID" value="Aqu2.1.24926_001"/>
    <property type="gene ID" value="Aqu2.1.24926"/>
</dbReference>
<proteinExistence type="predicted"/>
<sequence length="109" mass="12056">MAASDIRETISPEQKGIFDFLVSVCANQGDREAMEDDLAVKKCEGGRSFMAAVFDGHGGRDAAQMENEEDTDEDNDEVNVIDRAREVLGIPSIKGIERSEMKKFEGTRK</sequence>
<evidence type="ECO:0008006" key="2">
    <source>
        <dbReference type="Google" id="ProtNLM"/>
    </source>
</evidence>
<name>A0A1X7UBT7_AMPQE</name>
<dbReference type="SUPFAM" id="SSF81606">
    <property type="entry name" value="PP2C-like"/>
    <property type="match status" value="1"/>
</dbReference>
<dbReference type="InParanoid" id="A0A1X7UBT7"/>
<organism evidence="1">
    <name type="scientific">Amphimedon queenslandica</name>
    <name type="common">Sponge</name>
    <dbReference type="NCBI Taxonomy" id="400682"/>
    <lineage>
        <taxon>Eukaryota</taxon>
        <taxon>Metazoa</taxon>
        <taxon>Porifera</taxon>
        <taxon>Demospongiae</taxon>
        <taxon>Heteroscleromorpha</taxon>
        <taxon>Haplosclerida</taxon>
        <taxon>Niphatidae</taxon>
        <taxon>Amphimedon</taxon>
    </lineage>
</organism>
<accession>A0A1X7UBT7</accession>
<evidence type="ECO:0000313" key="1">
    <source>
        <dbReference type="EnsemblMetazoa" id="Aqu2.1.24926_001"/>
    </source>
</evidence>
<dbReference type="AlphaFoldDB" id="A0A1X7UBT7"/>
<dbReference type="Gene3D" id="3.60.40.10">
    <property type="entry name" value="PPM-type phosphatase domain"/>
    <property type="match status" value="1"/>
</dbReference>